<accession>A0A4Z2I2E1</accession>
<name>A0A4Z2I2E1_9TELE</name>
<dbReference type="AlphaFoldDB" id="A0A4Z2I2E1"/>
<organism evidence="1 2">
    <name type="scientific">Liparis tanakae</name>
    <name type="common">Tanaka's snailfish</name>
    <dbReference type="NCBI Taxonomy" id="230148"/>
    <lineage>
        <taxon>Eukaryota</taxon>
        <taxon>Metazoa</taxon>
        <taxon>Chordata</taxon>
        <taxon>Craniata</taxon>
        <taxon>Vertebrata</taxon>
        <taxon>Euteleostomi</taxon>
        <taxon>Actinopterygii</taxon>
        <taxon>Neopterygii</taxon>
        <taxon>Teleostei</taxon>
        <taxon>Neoteleostei</taxon>
        <taxon>Acanthomorphata</taxon>
        <taxon>Eupercaria</taxon>
        <taxon>Perciformes</taxon>
        <taxon>Cottioidei</taxon>
        <taxon>Cottales</taxon>
        <taxon>Liparidae</taxon>
        <taxon>Liparis</taxon>
    </lineage>
</organism>
<evidence type="ECO:0000313" key="1">
    <source>
        <dbReference type="EMBL" id="TNN71474.1"/>
    </source>
</evidence>
<keyword evidence="2" id="KW-1185">Reference proteome</keyword>
<dbReference type="Proteomes" id="UP000314294">
    <property type="component" value="Unassembled WGS sequence"/>
</dbReference>
<proteinExistence type="predicted"/>
<comment type="caution">
    <text evidence="1">The sequence shown here is derived from an EMBL/GenBank/DDBJ whole genome shotgun (WGS) entry which is preliminary data.</text>
</comment>
<protein>
    <submittedName>
        <fullName evidence="1">Uncharacterized protein</fullName>
    </submittedName>
</protein>
<evidence type="ECO:0000313" key="2">
    <source>
        <dbReference type="Proteomes" id="UP000314294"/>
    </source>
</evidence>
<gene>
    <name evidence="1" type="ORF">EYF80_018308</name>
</gene>
<reference evidence="1 2" key="1">
    <citation type="submission" date="2019-03" db="EMBL/GenBank/DDBJ databases">
        <title>First draft genome of Liparis tanakae, snailfish: a comprehensive survey of snailfish specific genes.</title>
        <authorList>
            <person name="Kim W."/>
            <person name="Song I."/>
            <person name="Jeong J.-H."/>
            <person name="Kim D."/>
            <person name="Kim S."/>
            <person name="Ryu S."/>
            <person name="Song J.Y."/>
            <person name="Lee S.K."/>
        </authorList>
    </citation>
    <scope>NUCLEOTIDE SEQUENCE [LARGE SCALE GENOMIC DNA]</scope>
    <source>
        <tissue evidence="1">Muscle</tissue>
    </source>
</reference>
<sequence length="85" mass="9920">MLWWWEQDCRHIPWGDLVPPMCLREDHVLCRATLPYCISEYSSSSSSSMMSDRASEELVHRGSSPTAACKTFFIFLFLIRMMLVK</sequence>
<dbReference type="EMBL" id="SRLO01000149">
    <property type="protein sequence ID" value="TNN71474.1"/>
    <property type="molecule type" value="Genomic_DNA"/>
</dbReference>